<dbReference type="AlphaFoldDB" id="G2Y6J2"/>
<dbReference type="EMBL" id="FQ790292">
    <property type="protein sequence ID" value="CCD48244.1"/>
    <property type="molecule type" value="Genomic_DNA"/>
</dbReference>
<evidence type="ECO:0000256" key="1">
    <source>
        <dbReference type="SAM" id="Phobius"/>
    </source>
</evidence>
<dbReference type="Proteomes" id="UP000008177">
    <property type="component" value="Unplaced contigs"/>
</dbReference>
<accession>G2Y6J2</accession>
<evidence type="ECO:0000313" key="3">
    <source>
        <dbReference type="Proteomes" id="UP000008177"/>
    </source>
</evidence>
<dbReference type="HOGENOM" id="CLU_2426752_0_0_1"/>
<gene>
    <name evidence="2" type="ORF">BofuT4_uP035370.1</name>
</gene>
<keyword evidence="1" id="KW-0472">Membrane</keyword>
<feature type="transmembrane region" description="Helical" evidence="1">
    <location>
        <begin position="55"/>
        <end position="83"/>
    </location>
</feature>
<name>G2Y6J2_BOTF4</name>
<evidence type="ECO:0000313" key="2">
    <source>
        <dbReference type="EMBL" id="CCD48244.1"/>
    </source>
</evidence>
<proteinExistence type="predicted"/>
<reference evidence="3" key="1">
    <citation type="journal article" date="2011" name="PLoS Genet.">
        <title>Genomic analysis of the necrotrophic fungal pathogens Sclerotinia sclerotiorum and Botrytis cinerea.</title>
        <authorList>
            <person name="Amselem J."/>
            <person name="Cuomo C.A."/>
            <person name="van Kan J.A."/>
            <person name="Viaud M."/>
            <person name="Benito E.P."/>
            <person name="Couloux A."/>
            <person name="Coutinho P.M."/>
            <person name="de Vries R.P."/>
            <person name="Dyer P.S."/>
            <person name="Fillinger S."/>
            <person name="Fournier E."/>
            <person name="Gout L."/>
            <person name="Hahn M."/>
            <person name="Kohn L."/>
            <person name="Lapalu N."/>
            <person name="Plummer K.M."/>
            <person name="Pradier J.M."/>
            <person name="Quevillon E."/>
            <person name="Sharon A."/>
            <person name="Simon A."/>
            <person name="ten Have A."/>
            <person name="Tudzynski B."/>
            <person name="Tudzynski P."/>
            <person name="Wincker P."/>
            <person name="Andrew M."/>
            <person name="Anthouard V."/>
            <person name="Beever R.E."/>
            <person name="Beffa R."/>
            <person name="Benoit I."/>
            <person name="Bouzid O."/>
            <person name="Brault B."/>
            <person name="Chen Z."/>
            <person name="Choquer M."/>
            <person name="Collemare J."/>
            <person name="Cotton P."/>
            <person name="Danchin E.G."/>
            <person name="Da Silva C."/>
            <person name="Gautier A."/>
            <person name="Giraud C."/>
            <person name="Giraud T."/>
            <person name="Gonzalez C."/>
            <person name="Grossetete S."/>
            <person name="Guldener U."/>
            <person name="Henrissat B."/>
            <person name="Howlett B.J."/>
            <person name="Kodira C."/>
            <person name="Kretschmer M."/>
            <person name="Lappartient A."/>
            <person name="Leroch M."/>
            <person name="Levis C."/>
            <person name="Mauceli E."/>
            <person name="Neuveglise C."/>
            <person name="Oeser B."/>
            <person name="Pearson M."/>
            <person name="Poulain J."/>
            <person name="Poussereau N."/>
            <person name="Quesneville H."/>
            <person name="Rascle C."/>
            <person name="Schumacher J."/>
            <person name="Segurens B."/>
            <person name="Sexton A."/>
            <person name="Silva E."/>
            <person name="Sirven C."/>
            <person name="Soanes D.M."/>
            <person name="Talbot N.J."/>
            <person name="Templeton M."/>
            <person name="Yandava C."/>
            <person name="Yarden O."/>
            <person name="Zeng Q."/>
            <person name="Rollins J.A."/>
            <person name="Lebrun M.H."/>
            <person name="Dickman M."/>
        </authorList>
    </citation>
    <scope>NUCLEOTIDE SEQUENCE [LARGE SCALE GENOMIC DNA]</scope>
    <source>
        <strain evidence="3">T4</strain>
    </source>
</reference>
<organism evidence="2 3">
    <name type="scientific">Botryotinia fuckeliana (strain T4)</name>
    <name type="common">Noble rot fungus</name>
    <name type="synonym">Botrytis cinerea</name>
    <dbReference type="NCBI Taxonomy" id="999810"/>
    <lineage>
        <taxon>Eukaryota</taxon>
        <taxon>Fungi</taxon>
        <taxon>Dikarya</taxon>
        <taxon>Ascomycota</taxon>
        <taxon>Pezizomycotina</taxon>
        <taxon>Leotiomycetes</taxon>
        <taxon>Helotiales</taxon>
        <taxon>Sclerotiniaceae</taxon>
        <taxon>Botrytis</taxon>
    </lineage>
</organism>
<keyword evidence="1" id="KW-1133">Transmembrane helix</keyword>
<keyword evidence="1" id="KW-0812">Transmembrane</keyword>
<dbReference type="InParanoid" id="G2Y6J2"/>
<dbReference type="OrthoDB" id="3511969at2759"/>
<protein>
    <submittedName>
        <fullName evidence="2">Uncharacterized protein</fullName>
    </submittedName>
</protein>
<sequence>MPPTNIIWHCVARIPLSSSPQNSTIPPPSDNWHCSRYLEHIPGASDRFWDMFMNVLPWILLVLGILTVIVLFIVIIVIIFICIQERKEDQE</sequence>